<organism evidence="1 2">
    <name type="scientific">Paraburkholderia piptadeniae</name>
    <dbReference type="NCBI Taxonomy" id="1701573"/>
    <lineage>
        <taxon>Bacteria</taxon>
        <taxon>Pseudomonadati</taxon>
        <taxon>Pseudomonadota</taxon>
        <taxon>Betaproteobacteria</taxon>
        <taxon>Burkholderiales</taxon>
        <taxon>Burkholderiaceae</taxon>
        <taxon>Paraburkholderia</taxon>
    </lineage>
</organism>
<proteinExistence type="predicted"/>
<dbReference type="SUPFAM" id="SSF46785">
    <property type="entry name" value="Winged helix' DNA-binding domain"/>
    <property type="match status" value="1"/>
</dbReference>
<dbReference type="Proteomes" id="UP000195569">
    <property type="component" value="Unassembled WGS sequence"/>
</dbReference>
<dbReference type="InterPro" id="IPR036388">
    <property type="entry name" value="WH-like_DNA-bd_sf"/>
</dbReference>
<accession>A0A1N7S8H7</accession>
<name>A0A1N7S8H7_9BURK</name>
<protein>
    <submittedName>
        <fullName evidence="1">Uncharacterized protein</fullName>
    </submittedName>
</protein>
<dbReference type="Gene3D" id="1.10.10.10">
    <property type="entry name" value="Winged helix-like DNA-binding domain superfamily/Winged helix DNA-binding domain"/>
    <property type="match status" value="1"/>
</dbReference>
<evidence type="ECO:0000313" key="2">
    <source>
        <dbReference type="Proteomes" id="UP000195569"/>
    </source>
</evidence>
<dbReference type="OrthoDB" id="9114505at2"/>
<gene>
    <name evidence="1" type="ORF">BN2476_350256</name>
</gene>
<dbReference type="EMBL" id="CYGY02000035">
    <property type="protein sequence ID" value="SIT43719.1"/>
    <property type="molecule type" value="Genomic_DNA"/>
</dbReference>
<dbReference type="AlphaFoldDB" id="A0A1N7S8H7"/>
<comment type="caution">
    <text evidence="1">The sequence shown here is derived from an EMBL/GenBank/DDBJ whole genome shotgun (WGS) entry which is preliminary data.</text>
</comment>
<dbReference type="InterPro" id="IPR036390">
    <property type="entry name" value="WH_DNA-bd_sf"/>
</dbReference>
<reference evidence="1" key="1">
    <citation type="submission" date="2016-12" db="EMBL/GenBank/DDBJ databases">
        <authorList>
            <person name="Moulin L."/>
        </authorList>
    </citation>
    <scope>NUCLEOTIDE SEQUENCE [LARGE SCALE GENOMIC DNA]</scope>
    <source>
        <strain evidence="1">STM 7183</strain>
    </source>
</reference>
<sequence length="89" mass="9984">MSYHLSNLAWDIELRAMPKIVLLCLCHLSLQSTCECEVTVRKLSFVCGMSVSAVRTHIDALVSRGLVDEISADGRNFYRVNVAARNEQQ</sequence>
<keyword evidence="2" id="KW-1185">Reference proteome</keyword>
<dbReference type="RefSeq" id="WP_087735910.1">
    <property type="nucleotide sequence ID" value="NZ_CYGY02000035.1"/>
</dbReference>
<evidence type="ECO:0000313" key="1">
    <source>
        <dbReference type="EMBL" id="SIT43719.1"/>
    </source>
</evidence>